<dbReference type="KEGG" id="deo:CAY53_04655"/>
<dbReference type="Proteomes" id="UP000239867">
    <property type="component" value="Chromosome"/>
</dbReference>
<accession>A0A2L1GMK1</accession>
<dbReference type="EMBL" id="CP021255">
    <property type="protein sequence ID" value="AVD70856.1"/>
    <property type="molecule type" value="Genomic_DNA"/>
</dbReference>
<reference evidence="1 2" key="1">
    <citation type="journal article" date="2018" name="MBio">
        <title>Insights into the evolution of host association through the isolation and characterization of a novel human periodontal pathobiont, Desulfobulbus oralis.</title>
        <authorList>
            <person name="Cross K.L."/>
            <person name="Chirania P."/>
            <person name="Xiong W."/>
            <person name="Beall C.J."/>
            <person name="Elkins J.G."/>
            <person name="Giannone R.J."/>
            <person name="Griffen A.L."/>
            <person name="Guss A.M."/>
            <person name="Hettich R.L."/>
            <person name="Joshi S.S."/>
            <person name="Mokrzan E.M."/>
            <person name="Martin R.K."/>
            <person name="Zhulin I.B."/>
            <person name="Leys E.J."/>
            <person name="Podar M."/>
        </authorList>
    </citation>
    <scope>NUCLEOTIDE SEQUENCE [LARGE SCALE GENOMIC DNA]</scope>
    <source>
        <strain evidence="1 2">ORNL</strain>
    </source>
</reference>
<protein>
    <submittedName>
        <fullName evidence="1">Uncharacterized protein</fullName>
    </submittedName>
</protein>
<name>A0A2L1GMK1_9BACT</name>
<organism evidence="1 2">
    <name type="scientific">Desulfobulbus oralis</name>
    <dbReference type="NCBI Taxonomy" id="1986146"/>
    <lineage>
        <taxon>Bacteria</taxon>
        <taxon>Pseudomonadati</taxon>
        <taxon>Thermodesulfobacteriota</taxon>
        <taxon>Desulfobulbia</taxon>
        <taxon>Desulfobulbales</taxon>
        <taxon>Desulfobulbaceae</taxon>
        <taxon>Desulfobulbus</taxon>
    </lineage>
</organism>
<evidence type="ECO:0000313" key="2">
    <source>
        <dbReference type="Proteomes" id="UP000239867"/>
    </source>
</evidence>
<proteinExistence type="predicted"/>
<sequence>MSGWLILVFGREYTMVNKAELGGYSEEPFFKTDKDYDQGRIIAWAGDVERQAQLFWSLAETLGERIDYLLKVELDVNEKASQWRRIFGNILLSDLKVAIKSHDELFFHDSGFQICLRKPDSGEYFAYDEHGIF</sequence>
<evidence type="ECO:0000313" key="1">
    <source>
        <dbReference type="EMBL" id="AVD70856.1"/>
    </source>
</evidence>
<gene>
    <name evidence="1" type="ORF">CAY53_04655</name>
</gene>
<dbReference type="AlphaFoldDB" id="A0A2L1GMK1"/>
<keyword evidence="2" id="KW-1185">Reference proteome</keyword>